<evidence type="ECO:0000256" key="1">
    <source>
        <dbReference type="SAM" id="MobiDB-lite"/>
    </source>
</evidence>
<feature type="region of interest" description="Disordered" evidence="1">
    <location>
        <begin position="1"/>
        <end position="20"/>
    </location>
</feature>
<organism evidence="2 3">
    <name type="scientific">Methylorubrum populi</name>
    <dbReference type="NCBI Taxonomy" id="223967"/>
    <lineage>
        <taxon>Bacteria</taxon>
        <taxon>Pseudomonadati</taxon>
        <taxon>Pseudomonadota</taxon>
        <taxon>Alphaproteobacteria</taxon>
        <taxon>Hyphomicrobiales</taxon>
        <taxon>Methylobacteriaceae</taxon>
        <taxon>Methylorubrum</taxon>
    </lineage>
</organism>
<reference evidence="2 3" key="1">
    <citation type="submission" date="2019-10" db="EMBL/GenBank/DDBJ databases">
        <title>Draft Genome Sequence of the Caffeine Degrading Methylotroph Methylorubrum populi PINKEL.</title>
        <authorList>
            <person name="Dawson S.C."/>
            <person name="Zhang X."/>
            <person name="Wright M.E."/>
            <person name="Sharma G."/>
            <person name="Langner J.T."/>
            <person name="Ditty J.L."/>
            <person name="Subuyuj G.A."/>
        </authorList>
    </citation>
    <scope>NUCLEOTIDE SEQUENCE [LARGE SCALE GENOMIC DNA]</scope>
    <source>
        <strain evidence="2 3">Pinkel</strain>
    </source>
</reference>
<gene>
    <name evidence="2" type="ORF">F8B43_1428</name>
</gene>
<proteinExistence type="predicted"/>
<dbReference type="Proteomes" id="UP000469949">
    <property type="component" value="Unassembled WGS sequence"/>
</dbReference>
<evidence type="ECO:0000313" key="3">
    <source>
        <dbReference type="Proteomes" id="UP000469949"/>
    </source>
</evidence>
<feature type="compositionally biased region" description="Basic and acidic residues" evidence="1">
    <location>
        <begin position="1"/>
        <end position="10"/>
    </location>
</feature>
<dbReference type="EMBL" id="WEKV01000008">
    <property type="protein sequence ID" value="KAB7786027.1"/>
    <property type="molecule type" value="Genomic_DNA"/>
</dbReference>
<evidence type="ECO:0000313" key="2">
    <source>
        <dbReference type="EMBL" id="KAB7786027.1"/>
    </source>
</evidence>
<name>A0A833J9D1_9HYPH</name>
<protein>
    <submittedName>
        <fullName evidence="2">Uncharacterized protein</fullName>
    </submittedName>
</protein>
<dbReference type="AlphaFoldDB" id="A0A833J9D1"/>
<dbReference type="RefSeq" id="WP_152276479.1">
    <property type="nucleotide sequence ID" value="NZ_WEKV01000008.1"/>
</dbReference>
<accession>A0A833J9D1</accession>
<sequence>MTATHEHFAEDADTPAPNSRGAYVLEQHALAAQQMRDAHLLLGQMILSFEAGDLDAFAQYGRLHLRAQQEAGATIVCFEAARSSEGSA</sequence>
<comment type="caution">
    <text evidence="2">The sequence shown here is derived from an EMBL/GenBank/DDBJ whole genome shotgun (WGS) entry which is preliminary data.</text>
</comment>